<dbReference type="EMBL" id="CATNWA010016260">
    <property type="protein sequence ID" value="CAI9591232.1"/>
    <property type="molecule type" value="Genomic_DNA"/>
</dbReference>
<feature type="region of interest" description="Disordered" evidence="1">
    <location>
        <begin position="1"/>
        <end position="23"/>
    </location>
</feature>
<dbReference type="Proteomes" id="UP001162483">
    <property type="component" value="Unassembled WGS sequence"/>
</dbReference>
<accession>A0ABN9F604</accession>
<gene>
    <name evidence="2" type="ORF">SPARVUS_LOCUS11184536</name>
</gene>
<comment type="caution">
    <text evidence="2">The sequence shown here is derived from an EMBL/GenBank/DDBJ whole genome shotgun (WGS) entry which is preliminary data.</text>
</comment>
<organism evidence="2 3">
    <name type="scientific">Staurois parvus</name>
    <dbReference type="NCBI Taxonomy" id="386267"/>
    <lineage>
        <taxon>Eukaryota</taxon>
        <taxon>Metazoa</taxon>
        <taxon>Chordata</taxon>
        <taxon>Craniata</taxon>
        <taxon>Vertebrata</taxon>
        <taxon>Euteleostomi</taxon>
        <taxon>Amphibia</taxon>
        <taxon>Batrachia</taxon>
        <taxon>Anura</taxon>
        <taxon>Neobatrachia</taxon>
        <taxon>Ranoidea</taxon>
        <taxon>Ranidae</taxon>
        <taxon>Staurois</taxon>
    </lineage>
</organism>
<evidence type="ECO:0000313" key="2">
    <source>
        <dbReference type="EMBL" id="CAI9591232.1"/>
    </source>
</evidence>
<protein>
    <submittedName>
        <fullName evidence="2">Uncharacterized protein</fullName>
    </submittedName>
</protein>
<evidence type="ECO:0000313" key="3">
    <source>
        <dbReference type="Proteomes" id="UP001162483"/>
    </source>
</evidence>
<feature type="compositionally biased region" description="Basic residues" evidence="1">
    <location>
        <begin position="10"/>
        <end position="23"/>
    </location>
</feature>
<reference evidence="2" key="1">
    <citation type="submission" date="2023-05" db="EMBL/GenBank/DDBJ databases">
        <authorList>
            <person name="Stuckert A."/>
        </authorList>
    </citation>
    <scope>NUCLEOTIDE SEQUENCE</scope>
</reference>
<evidence type="ECO:0000256" key="1">
    <source>
        <dbReference type="SAM" id="MobiDB-lite"/>
    </source>
</evidence>
<sequence>MFFHFPKNYDKKKKKKKKTQLQKTRHASYEVRWTVYFANRGHLGDICTVLTFLAFKKLDWLSVLQD</sequence>
<keyword evidence="3" id="KW-1185">Reference proteome</keyword>
<proteinExistence type="predicted"/>
<name>A0ABN9F604_9NEOB</name>